<name>A0A8J3CBP2_9PSEU</name>
<evidence type="ECO:0000313" key="8">
    <source>
        <dbReference type="Proteomes" id="UP000637578"/>
    </source>
</evidence>
<proteinExistence type="predicted"/>
<dbReference type="GO" id="GO:0000976">
    <property type="term" value="F:transcription cis-regulatory region binding"/>
    <property type="evidence" value="ECO:0007669"/>
    <property type="project" value="TreeGrafter"/>
</dbReference>
<feature type="DNA-binding region" description="H-T-H motif" evidence="4">
    <location>
        <begin position="34"/>
        <end position="53"/>
    </location>
</feature>
<dbReference type="InterPro" id="IPR009057">
    <property type="entry name" value="Homeodomain-like_sf"/>
</dbReference>
<dbReference type="Pfam" id="PF00440">
    <property type="entry name" value="TetR_N"/>
    <property type="match status" value="1"/>
</dbReference>
<dbReference type="EMBL" id="BMMK01000004">
    <property type="protein sequence ID" value="GGM43958.1"/>
    <property type="molecule type" value="Genomic_DNA"/>
</dbReference>
<protein>
    <submittedName>
        <fullName evidence="7">TetR family transcriptional regulator</fullName>
    </submittedName>
</protein>
<evidence type="ECO:0000256" key="1">
    <source>
        <dbReference type="ARBA" id="ARBA00023015"/>
    </source>
</evidence>
<evidence type="ECO:0000256" key="5">
    <source>
        <dbReference type="SAM" id="MobiDB-lite"/>
    </source>
</evidence>
<dbReference type="AlphaFoldDB" id="A0A8J3CBP2"/>
<keyword evidence="1" id="KW-0805">Transcription regulation</keyword>
<dbReference type="PANTHER" id="PTHR30055">
    <property type="entry name" value="HTH-TYPE TRANSCRIPTIONAL REGULATOR RUTR"/>
    <property type="match status" value="1"/>
</dbReference>
<sequence length="240" mass="26598">MAEGLRERKKQRTRQHISDVATQLFIERGFDQVTVAEIAAAAEVSKMTVFNYFPRKEDLYLDRYQETRDLLLGAVRGRPAGRSVVEAARDLLIDLVRRRHPLGGILEGLPTFWEVVKESPALGDRLRQQGQELAEELAGALAEEAGVPAHDPTMRTVAGTIVTTIGVIYREALRRLFDGEPVDKVHADQPRLIEEQFALLSAGLADFGRPTRSTTSTSSPGQRTGSTKARRSSAKTRHAK</sequence>
<evidence type="ECO:0000256" key="4">
    <source>
        <dbReference type="PROSITE-ProRule" id="PRU00335"/>
    </source>
</evidence>
<feature type="domain" description="HTH tetR-type" evidence="6">
    <location>
        <begin position="11"/>
        <end position="71"/>
    </location>
</feature>
<evidence type="ECO:0000259" key="6">
    <source>
        <dbReference type="PROSITE" id="PS50977"/>
    </source>
</evidence>
<dbReference type="Gene3D" id="1.10.357.10">
    <property type="entry name" value="Tetracycline Repressor, domain 2"/>
    <property type="match status" value="1"/>
</dbReference>
<dbReference type="InterPro" id="IPR001647">
    <property type="entry name" value="HTH_TetR"/>
</dbReference>
<dbReference type="Proteomes" id="UP000637578">
    <property type="component" value="Unassembled WGS sequence"/>
</dbReference>
<feature type="region of interest" description="Disordered" evidence="5">
    <location>
        <begin position="207"/>
        <end position="240"/>
    </location>
</feature>
<keyword evidence="8" id="KW-1185">Reference proteome</keyword>
<dbReference type="RefSeq" id="WP_189055049.1">
    <property type="nucleotide sequence ID" value="NZ_BMMK01000004.1"/>
</dbReference>
<evidence type="ECO:0000313" key="7">
    <source>
        <dbReference type="EMBL" id="GGM43958.1"/>
    </source>
</evidence>
<dbReference type="PROSITE" id="PS50977">
    <property type="entry name" value="HTH_TETR_2"/>
    <property type="match status" value="1"/>
</dbReference>
<keyword evidence="2 4" id="KW-0238">DNA-binding</keyword>
<dbReference type="GO" id="GO:0003700">
    <property type="term" value="F:DNA-binding transcription factor activity"/>
    <property type="evidence" value="ECO:0007669"/>
    <property type="project" value="TreeGrafter"/>
</dbReference>
<reference evidence="7" key="2">
    <citation type="submission" date="2020-09" db="EMBL/GenBank/DDBJ databases">
        <authorList>
            <person name="Sun Q."/>
            <person name="Zhou Y."/>
        </authorList>
    </citation>
    <scope>NUCLEOTIDE SEQUENCE</scope>
    <source>
        <strain evidence="7">CGMCC 4.5737</strain>
    </source>
</reference>
<gene>
    <name evidence="7" type="ORF">GCM10012275_13710</name>
</gene>
<keyword evidence="3" id="KW-0804">Transcription</keyword>
<dbReference type="InterPro" id="IPR050109">
    <property type="entry name" value="HTH-type_TetR-like_transc_reg"/>
</dbReference>
<dbReference type="PRINTS" id="PR00455">
    <property type="entry name" value="HTHTETR"/>
</dbReference>
<dbReference type="Gene3D" id="1.10.10.60">
    <property type="entry name" value="Homeodomain-like"/>
    <property type="match status" value="1"/>
</dbReference>
<evidence type="ECO:0000256" key="3">
    <source>
        <dbReference type="ARBA" id="ARBA00023163"/>
    </source>
</evidence>
<feature type="compositionally biased region" description="Low complexity" evidence="5">
    <location>
        <begin position="208"/>
        <end position="227"/>
    </location>
</feature>
<comment type="caution">
    <text evidence="7">The sequence shown here is derived from an EMBL/GenBank/DDBJ whole genome shotgun (WGS) entry which is preliminary data.</text>
</comment>
<dbReference type="PANTHER" id="PTHR30055:SF234">
    <property type="entry name" value="HTH-TYPE TRANSCRIPTIONAL REGULATOR BETI"/>
    <property type="match status" value="1"/>
</dbReference>
<accession>A0A8J3CBP2</accession>
<organism evidence="7 8">
    <name type="scientific">Longimycelium tulufanense</name>
    <dbReference type="NCBI Taxonomy" id="907463"/>
    <lineage>
        <taxon>Bacteria</taxon>
        <taxon>Bacillati</taxon>
        <taxon>Actinomycetota</taxon>
        <taxon>Actinomycetes</taxon>
        <taxon>Pseudonocardiales</taxon>
        <taxon>Pseudonocardiaceae</taxon>
        <taxon>Longimycelium</taxon>
    </lineage>
</organism>
<dbReference type="SUPFAM" id="SSF46689">
    <property type="entry name" value="Homeodomain-like"/>
    <property type="match status" value="1"/>
</dbReference>
<reference evidence="7" key="1">
    <citation type="journal article" date="2014" name="Int. J. Syst. Evol. Microbiol.">
        <title>Complete genome sequence of Corynebacterium casei LMG S-19264T (=DSM 44701T), isolated from a smear-ripened cheese.</title>
        <authorList>
            <consortium name="US DOE Joint Genome Institute (JGI-PGF)"/>
            <person name="Walter F."/>
            <person name="Albersmeier A."/>
            <person name="Kalinowski J."/>
            <person name="Ruckert C."/>
        </authorList>
    </citation>
    <scope>NUCLEOTIDE SEQUENCE</scope>
    <source>
        <strain evidence="7">CGMCC 4.5737</strain>
    </source>
</reference>
<feature type="compositionally biased region" description="Basic residues" evidence="5">
    <location>
        <begin position="228"/>
        <end position="240"/>
    </location>
</feature>
<evidence type="ECO:0000256" key="2">
    <source>
        <dbReference type="ARBA" id="ARBA00023125"/>
    </source>
</evidence>